<comment type="caution">
    <text evidence="3">The sequence shown here is derived from an EMBL/GenBank/DDBJ whole genome shotgun (WGS) entry which is preliminary data.</text>
</comment>
<evidence type="ECO:0000256" key="1">
    <source>
        <dbReference type="SAM" id="MobiDB-lite"/>
    </source>
</evidence>
<feature type="region of interest" description="Disordered" evidence="1">
    <location>
        <begin position="14"/>
        <end position="35"/>
    </location>
</feature>
<dbReference type="AlphaFoldDB" id="A0A2G1WAB8"/>
<sequence>MSDSSFLSSIKNALTSGSRSDDTGASKPNLVQPYENGDSAELWEDESFWDADETVAMVGSMLVHLIVILSLALVQLRNPIDDEAVVMIAPPPEYEETVDLIEEIVVSDQPQVEIGSDALAEFDMAEASAANFAEIANMVSPVDLEPTDLGDIMVNKMFSQPVAPQDRLIDQKGRVGQGTAGASGAVDQITFEVMQAAEERPTLIVWLFDQSGSLTRQRQDIRERFDRIYEELGMLREQLDSKTAGDDPDDPAKSRVLTSIIGFGEKVQLFTEEPTADLELIKQTVADIPVDNSGTERVFTAIESAAKQYKSLRRNAGTRGPKRNVMFVVVTDERGDDAHLLESSIGSCRKWGIPVYVVGVPAPFGREHTLVKYVDPDPEYDQTPQWAQVDQGPETFLPERVQLSFTGNFEQEPVIDSGFGPYGLTRLCYETGGIYFTVHPNRNVSREVRRREIDAFTADLRAFFDPTAMARYRPDYLSPQDYVKAVKRSPLRQALIAAAQIKNVNGIQRPQTRFVKRNEAGLAQALTTAQQDAAKLEPVLIQLAATLEQGLKDREEEESLRWLAGFDLAYGRVLAQKVRTETYNAILAKAKRGMPFEKEKNNTWVLKPADEISVGSKWQREADTAREFLQRVVADHEGTPWAMLAEKELEVPIGWVWTETFTDLSPPRNNNGGNNGNNNPPPRDDQKRMIKRAPKRPVPKL</sequence>
<dbReference type="EMBL" id="NIZW01000006">
    <property type="protein sequence ID" value="PHQ35760.1"/>
    <property type="molecule type" value="Genomic_DNA"/>
</dbReference>
<reference evidence="3 4" key="1">
    <citation type="submission" date="2017-06" db="EMBL/GenBank/DDBJ databases">
        <title>Description of Rhodopirellula bahusiensis sp. nov.</title>
        <authorList>
            <person name="Kizina J."/>
            <person name="Harder J."/>
        </authorList>
    </citation>
    <scope>NUCLEOTIDE SEQUENCE [LARGE SCALE GENOMIC DNA]</scope>
    <source>
        <strain evidence="3 4">SWK21</strain>
    </source>
</reference>
<keyword evidence="4" id="KW-1185">Reference proteome</keyword>
<dbReference type="SUPFAM" id="SSF53300">
    <property type="entry name" value="vWA-like"/>
    <property type="match status" value="1"/>
</dbReference>
<dbReference type="Gene3D" id="3.40.50.410">
    <property type="entry name" value="von Willebrand factor, type A domain"/>
    <property type="match status" value="1"/>
</dbReference>
<dbReference type="Pfam" id="PF00092">
    <property type="entry name" value="VWA"/>
    <property type="match status" value="1"/>
</dbReference>
<accession>A0A2G1WAB8</accession>
<gene>
    <name evidence="3" type="ORF">CEE69_09195</name>
</gene>
<feature type="compositionally biased region" description="Low complexity" evidence="1">
    <location>
        <begin position="666"/>
        <end position="678"/>
    </location>
</feature>
<dbReference type="SMART" id="SM00327">
    <property type="entry name" value="VWA"/>
    <property type="match status" value="1"/>
</dbReference>
<protein>
    <recommendedName>
        <fullName evidence="2">VWFA domain-containing protein</fullName>
    </recommendedName>
</protein>
<dbReference type="CDD" id="cd00198">
    <property type="entry name" value="vWFA"/>
    <property type="match status" value="1"/>
</dbReference>
<evidence type="ECO:0000313" key="3">
    <source>
        <dbReference type="EMBL" id="PHQ35760.1"/>
    </source>
</evidence>
<dbReference type="PROSITE" id="PS50234">
    <property type="entry name" value="VWFA"/>
    <property type="match status" value="1"/>
</dbReference>
<dbReference type="InterPro" id="IPR002035">
    <property type="entry name" value="VWF_A"/>
</dbReference>
<name>A0A2G1WAB8_9BACT</name>
<dbReference type="Proteomes" id="UP000225740">
    <property type="component" value="Unassembled WGS sequence"/>
</dbReference>
<feature type="region of interest" description="Disordered" evidence="1">
    <location>
        <begin position="662"/>
        <end position="701"/>
    </location>
</feature>
<organism evidence="3 4">
    <name type="scientific">Rhodopirellula bahusiensis</name>
    <dbReference type="NCBI Taxonomy" id="2014065"/>
    <lineage>
        <taxon>Bacteria</taxon>
        <taxon>Pseudomonadati</taxon>
        <taxon>Planctomycetota</taxon>
        <taxon>Planctomycetia</taxon>
        <taxon>Pirellulales</taxon>
        <taxon>Pirellulaceae</taxon>
        <taxon>Rhodopirellula</taxon>
    </lineage>
</organism>
<feature type="domain" description="VWFA" evidence="2">
    <location>
        <begin position="203"/>
        <end position="360"/>
    </location>
</feature>
<dbReference type="GeneID" id="90608351"/>
<proteinExistence type="predicted"/>
<dbReference type="InterPro" id="IPR036465">
    <property type="entry name" value="vWFA_dom_sf"/>
</dbReference>
<feature type="compositionally biased region" description="Basic residues" evidence="1">
    <location>
        <begin position="689"/>
        <end position="701"/>
    </location>
</feature>
<dbReference type="OrthoDB" id="239512at2"/>
<evidence type="ECO:0000313" key="4">
    <source>
        <dbReference type="Proteomes" id="UP000225740"/>
    </source>
</evidence>
<evidence type="ECO:0000259" key="2">
    <source>
        <dbReference type="PROSITE" id="PS50234"/>
    </source>
</evidence>
<dbReference type="RefSeq" id="WP_099260392.1">
    <property type="nucleotide sequence ID" value="NZ_NIZW01000006.1"/>
</dbReference>